<dbReference type="AlphaFoldDB" id="A0A0E9WW26"/>
<reference evidence="1" key="2">
    <citation type="journal article" date="2015" name="Fish Shellfish Immunol.">
        <title>Early steps in the European eel (Anguilla anguilla)-Vibrio vulnificus interaction in the gills: Role of the RtxA13 toxin.</title>
        <authorList>
            <person name="Callol A."/>
            <person name="Pajuelo D."/>
            <person name="Ebbesson L."/>
            <person name="Teles M."/>
            <person name="MacKenzie S."/>
            <person name="Amaro C."/>
        </authorList>
    </citation>
    <scope>NUCLEOTIDE SEQUENCE</scope>
</reference>
<proteinExistence type="predicted"/>
<accession>A0A0E9WW26</accession>
<organism evidence="1">
    <name type="scientific">Anguilla anguilla</name>
    <name type="common">European freshwater eel</name>
    <name type="synonym">Muraena anguilla</name>
    <dbReference type="NCBI Taxonomy" id="7936"/>
    <lineage>
        <taxon>Eukaryota</taxon>
        <taxon>Metazoa</taxon>
        <taxon>Chordata</taxon>
        <taxon>Craniata</taxon>
        <taxon>Vertebrata</taxon>
        <taxon>Euteleostomi</taxon>
        <taxon>Actinopterygii</taxon>
        <taxon>Neopterygii</taxon>
        <taxon>Teleostei</taxon>
        <taxon>Anguilliformes</taxon>
        <taxon>Anguillidae</taxon>
        <taxon>Anguilla</taxon>
    </lineage>
</organism>
<dbReference type="EMBL" id="GBXM01014797">
    <property type="protein sequence ID" value="JAH93780.1"/>
    <property type="molecule type" value="Transcribed_RNA"/>
</dbReference>
<sequence>MPIIEIHNIVVETKCHCYLENRLPRSRIFLNEVIFPAANLLHCRMGICNPIVKTTINLLTENTSLCITPRNLFP</sequence>
<reference evidence="1" key="1">
    <citation type="submission" date="2014-11" db="EMBL/GenBank/DDBJ databases">
        <authorList>
            <person name="Amaro Gonzalez C."/>
        </authorList>
    </citation>
    <scope>NUCLEOTIDE SEQUENCE</scope>
</reference>
<protein>
    <submittedName>
        <fullName evidence="1">Uncharacterized protein</fullName>
    </submittedName>
</protein>
<name>A0A0E9WW26_ANGAN</name>
<evidence type="ECO:0000313" key="1">
    <source>
        <dbReference type="EMBL" id="JAH93780.1"/>
    </source>
</evidence>